<dbReference type="EMBL" id="BAAARW010000012">
    <property type="protein sequence ID" value="GAA2419872.1"/>
    <property type="molecule type" value="Genomic_DNA"/>
</dbReference>
<reference evidence="1 2" key="1">
    <citation type="journal article" date="2019" name="Int. J. Syst. Evol. Microbiol.">
        <title>The Global Catalogue of Microorganisms (GCM) 10K type strain sequencing project: providing services to taxonomists for standard genome sequencing and annotation.</title>
        <authorList>
            <consortium name="The Broad Institute Genomics Platform"/>
            <consortium name="The Broad Institute Genome Sequencing Center for Infectious Disease"/>
            <person name="Wu L."/>
            <person name="Ma J."/>
        </authorList>
    </citation>
    <scope>NUCLEOTIDE SEQUENCE [LARGE SCALE GENOMIC DNA]</scope>
    <source>
        <strain evidence="1 2">JCM 3325</strain>
    </source>
</reference>
<dbReference type="Proteomes" id="UP001501231">
    <property type="component" value="Unassembled WGS sequence"/>
</dbReference>
<proteinExistence type="predicted"/>
<dbReference type="Gene3D" id="3.30.1390.10">
    <property type="match status" value="1"/>
</dbReference>
<evidence type="ECO:0000313" key="1">
    <source>
        <dbReference type="EMBL" id="GAA2419872.1"/>
    </source>
</evidence>
<evidence type="ECO:0008006" key="3">
    <source>
        <dbReference type="Google" id="ProtNLM"/>
    </source>
</evidence>
<name>A0ABN3J1M1_9ACTN</name>
<gene>
    <name evidence="1" type="ORF">GCM10010191_33770</name>
</gene>
<accession>A0ABN3J1M1</accession>
<dbReference type="InterPro" id="IPR014719">
    <property type="entry name" value="Ribosomal_bL12_C/ClpS-like"/>
</dbReference>
<keyword evidence="2" id="KW-1185">Reference proteome</keyword>
<sequence length="158" mass="16973">MGKAEPADDLPPLGLLPPEARVRALEHVAAGKVLLAVKAVVDATGLDLKQARACVEDLKGEVIARGVPLEVERRALELLGDGEPAGAVREVRRHTSLDRRDAKRYVSVLQAGRARQPLTARVRAYRAANDPGSALLAVQVETGMTRDEAERFIAALDD</sequence>
<dbReference type="RefSeq" id="WP_344589917.1">
    <property type="nucleotide sequence ID" value="NZ_BAAARW010000012.1"/>
</dbReference>
<evidence type="ECO:0000313" key="2">
    <source>
        <dbReference type="Proteomes" id="UP001501231"/>
    </source>
</evidence>
<protein>
    <recommendedName>
        <fullName evidence="3">Regulatory protein RecX</fullName>
    </recommendedName>
</protein>
<comment type="caution">
    <text evidence="1">The sequence shown here is derived from an EMBL/GenBank/DDBJ whole genome shotgun (WGS) entry which is preliminary data.</text>
</comment>
<organism evidence="1 2">
    <name type="scientific">Actinomadura vinacea</name>
    <dbReference type="NCBI Taxonomy" id="115336"/>
    <lineage>
        <taxon>Bacteria</taxon>
        <taxon>Bacillati</taxon>
        <taxon>Actinomycetota</taxon>
        <taxon>Actinomycetes</taxon>
        <taxon>Streptosporangiales</taxon>
        <taxon>Thermomonosporaceae</taxon>
        <taxon>Actinomadura</taxon>
    </lineage>
</organism>